<dbReference type="WBParaSite" id="ACAC_0001001001-mRNA-1">
    <property type="protein sequence ID" value="ACAC_0001001001-mRNA-1"/>
    <property type="gene ID" value="ACAC_0001001001"/>
</dbReference>
<feature type="domain" description="ShKT" evidence="3">
    <location>
        <begin position="67"/>
        <end position="105"/>
    </location>
</feature>
<reference evidence="4" key="1">
    <citation type="submission" date="2012-09" db="EMBL/GenBank/DDBJ databases">
        <authorList>
            <person name="Martin A.A."/>
        </authorList>
    </citation>
    <scope>NUCLEOTIDE SEQUENCE</scope>
</reference>
<feature type="chain" id="PRO_5005326902" evidence="2">
    <location>
        <begin position="22"/>
        <end position="228"/>
    </location>
</feature>
<dbReference type="STRING" id="6313.A0A0K0DG49"/>
<keyword evidence="2" id="KW-0732">Signal</keyword>
<dbReference type="PROSITE" id="PS51670">
    <property type="entry name" value="SHKT"/>
    <property type="match status" value="3"/>
</dbReference>
<comment type="caution">
    <text evidence="1">Lacks conserved residue(s) required for the propagation of feature annotation.</text>
</comment>
<feature type="domain" description="ShKT" evidence="3">
    <location>
        <begin position="191"/>
        <end position="226"/>
    </location>
</feature>
<dbReference type="PANTHER" id="PTHR46219">
    <property type="entry name" value="PROTEIN CBG11138"/>
    <property type="match status" value="1"/>
</dbReference>
<feature type="signal peptide" evidence="2">
    <location>
        <begin position="1"/>
        <end position="21"/>
    </location>
</feature>
<keyword evidence="4" id="KW-1185">Reference proteome</keyword>
<evidence type="ECO:0000313" key="4">
    <source>
        <dbReference type="Proteomes" id="UP000035642"/>
    </source>
</evidence>
<reference evidence="5" key="2">
    <citation type="submission" date="2017-02" db="UniProtKB">
        <authorList>
            <consortium name="WormBaseParasite"/>
        </authorList>
    </citation>
    <scope>IDENTIFICATION</scope>
</reference>
<dbReference type="Gene3D" id="1.10.10.1870">
    <property type="entry name" value="ShTK domain-like"/>
    <property type="match status" value="1"/>
</dbReference>
<evidence type="ECO:0000256" key="2">
    <source>
        <dbReference type="SAM" id="SignalP"/>
    </source>
</evidence>
<evidence type="ECO:0000313" key="5">
    <source>
        <dbReference type="WBParaSite" id="ACAC_0001001001-mRNA-1"/>
    </source>
</evidence>
<dbReference type="SMART" id="SM00254">
    <property type="entry name" value="ShKT"/>
    <property type="match status" value="4"/>
</dbReference>
<evidence type="ECO:0000256" key="1">
    <source>
        <dbReference type="PROSITE-ProRule" id="PRU01005"/>
    </source>
</evidence>
<dbReference type="Gene3D" id="1.10.10.1940">
    <property type="match status" value="2"/>
</dbReference>
<sequence>MFIVSCLLVFFTFLFINVISVENCEKLIKEEQCLEIFENIDNCNDLSYRPQLMDCLVTCGKCDAFTCSNPQPDSVLNCTALVSQCTSTKWERFMKEKCPSTCGKCDVNNANLCKDLADSSVCSTLKFCNSVEFYDNMSEQCASTCNRCPVGGKCVDFAKDCTARKELCTNASYDSLMHRACAKTCNKCDGCFDASMKCDSWMANGFCTKSDPVTRKRYCAKTCKMCSS</sequence>
<dbReference type="Proteomes" id="UP000035642">
    <property type="component" value="Unassembled WGS sequence"/>
</dbReference>
<name>A0A0K0DG49_ANGCA</name>
<evidence type="ECO:0000259" key="3">
    <source>
        <dbReference type="PROSITE" id="PS51670"/>
    </source>
</evidence>
<organism evidence="4 5">
    <name type="scientific">Angiostrongylus cantonensis</name>
    <name type="common">Rat lungworm</name>
    <dbReference type="NCBI Taxonomy" id="6313"/>
    <lineage>
        <taxon>Eukaryota</taxon>
        <taxon>Metazoa</taxon>
        <taxon>Ecdysozoa</taxon>
        <taxon>Nematoda</taxon>
        <taxon>Chromadorea</taxon>
        <taxon>Rhabditida</taxon>
        <taxon>Rhabditina</taxon>
        <taxon>Rhabditomorpha</taxon>
        <taxon>Strongyloidea</taxon>
        <taxon>Metastrongylidae</taxon>
        <taxon>Angiostrongylus</taxon>
    </lineage>
</organism>
<proteinExistence type="predicted"/>
<dbReference type="AlphaFoldDB" id="A0A0K0DG49"/>
<dbReference type="InterPro" id="IPR003582">
    <property type="entry name" value="ShKT_dom"/>
</dbReference>
<dbReference type="PANTHER" id="PTHR46219:SF13">
    <property type="entry name" value="SHKT DOMAIN-CONTAINING PROTEIN"/>
    <property type="match status" value="1"/>
</dbReference>
<feature type="domain" description="ShKT" evidence="3">
    <location>
        <begin position="113"/>
        <end position="148"/>
    </location>
</feature>
<dbReference type="Pfam" id="PF01549">
    <property type="entry name" value="ShK"/>
    <property type="match status" value="4"/>
</dbReference>
<accession>A0A0K0DG49</accession>
<protein>
    <submittedName>
        <fullName evidence="5">ShKT domain-containing protein</fullName>
    </submittedName>
</protein>